<dbReference type="Proteomes" id="UP000070544">
    <property type="component" value="Unassembled WGS sequence"/>
</dbReference>
<proteinExistence type="inferred from homology"/>
<dbReference type="STRING" id="1344416.A0A139AJ54"/>
<evidence type="ECO:0000313" key="5">
    <source>
        <dbReference type="Proteomes" id="UP000070544"/>
    </source>
</evidence>
<evidence type="ECO:0000259" key="3">
    <source>
        <dbReference type="Pfam" id="PF07687"/>
    </source>
</evidence>
<dbReference type="SUPFAM" id="SSF55031">
    <property type="entry name" value="Bacterial exopeptidase dimerisation domain"/>
    <property type="match status" value="1"/>
</dbReference>
<feature type="binding site" evidence="2">
    <location>
        <position position="139"/>
    </location>
    <ligand>
        <name>Mn(2+)</name>
        <dbReference type="ChEBI" id="CHEBI:29035"/>
        <label>2</label>
    </ligand>
</feature>
<dbReference type="InterPro" id="IPR011650">
    <property type="entry name" value="Peptidase_M20_dimer"/>
</dbReference>
<evidence type="ECO:0000313" key="4">
    <source>
        <dbReference type="EMBL" id="KXS16827.1"/>
    </source>
</evidence>
<dbReference type="SUPFAM" id="SSF53187">
    <property type="entry name" value="Zn-dependent exopeptidases"/>
    <property type="match status" value="1"/>
</dbReference>
<dbReference type="PANTHER" id="PTHR11014:SF63">
    <property type="entry name" value="METALLOPEPTIDASE, PUTATIVE (AFU_ORTHOLOGUE AFUA_6G09600)-RELATED"/>
    <property type="match status" value="1"/>
</dbReference>
<dbReference type="Gene3D" id="3.40.630.10">
    <property type="entry name" value="Zn peptidases"/>
    <property type="match status" value="1"/>
</dbReference>
<dbReference type="Gene3D" id="3.30.70.360">
    <property type="match status" value="1"/>
</dbReference>
<comment type="cofactor">
    <cofactor evidence="2">
        <name>Mn(2+)</name>
        <dbReference type="ChEBI" id="CHEBI:29035"/>
    </cofactor>
    <text evidence="2">The Mn(2+) ion enhances activity.</text>
</comment>
<reference evidence="4 5" key="1">
    <citation type="journal article" date="2015" name="Genome Biol. Evol.">
        <title>Phylogenomic analyses indicate that early fungi evolved digesting cell walls of algal ancestors of land plants.</title>
        <authorList>
            <person name="Chang Y."/>
            <person name="Wang S."/>
            <person name="Sekimoto S."/>
            <person name="Aerts A.L."/>
            <person name="Choi C."/>
            <person name="Clum A."/>
            <person name="LaButti K.M."/>
            <person name="Lindquist E.A."/>
            <person name="Yee Ngan C."/>
            <person name="Ohm R.A."/>
            <person name="Salamov A.A."/>
            <person name="Grigoriev I.V."/>
            <person name="Spatafora J.W."/>
            <person name="Berbee M.L."/>
        </authorList>
    </citation>
    <scope>NUCLEOTIDE SEQUENCE [LARGE SCALE GENOMIC DNA]</scope>
    <source>
        <strain evidence="4 5">JEL478</strain>
    </source>
</reference>
<name>A0A139AJ54_GONPJ</name>
<dbReference type="NCBIfam" id="TIGR01891">
    <property type="entry name" value="amidohydrolases"/>
    <property type="match status" value="1"/>
</dbReference>
<dbReference type="Pfam" id="PF07687">
    <property type="entry name" value="M20_dimer"/>
    <property type="match status" value="1"/>
</dbReference>
<protein>
    <submittedName>
        <fullName evidence="4">N-acyl-L-amino acid amidohydrolase</fullName>
    </submittedName>
</protein>
<feature type="binding site" evidence="2">
    <location>
        <position position="141"/>
    </location>
    <ligand>
        <name>Mn(2+)</name>
        <dbReference type="ChEBI" id="CHEBI:29035"/>
        <label>2</label>
    </ligand>
</feature>
<dbReference type="GO" id="GO:0016787">
    <property type="term" value="F:hydrolase activity"/>
    <property type="evidence" value="ECO:0007669"/>
    <property type="project" value="UniProtKB-KW"/>
</dbReference>
<gene>
    <name evidence="4" type="ORF">M427DRAFT_133900</name>
</gene>
<keyword evidence="5" id="KW-1185">Reference proteome</keyword>
<comment type="similarity">
    <text evidence="1">Belongs to the peptidase M20A family.</text>
</comment>
<dbReference type="PIRSF" id="PIRSF005962">
    <property type="entry name" value="Pept_M20D_amidohydro"/>
    <property type="match status" value="1"/>
</dbReference>
<dbReference type="OrthoDB" id="6119954at2759"/>
<dbReference type="AlphaFoldDB" id="A0A139AJ54"/>
<dbReference type="PANTHER" id="PTHR11014">
    <property type="entry name" value="PEPTIDASE M20 FAMILY MEMBER"/>
    <property type="match status" value="1"/>
</dbReference>
<feature type="domain" description="Peptidase M20 dimerisation" evidence="3">
    <location>
        <begin position="233"/>
        <end position="327"/>
    </location>
</feature>
<evidence type="ECO:0000256" key="1">
    <source>
        <dbReference type="ARBA" id="ARBA00006247"/>
    </source>
</evidence>
<feature type="binding site" evidence="2">
    <location>
        <position position="175"/>
    </location>
    <ligand>
        <name>Mn(2+)</name>
        <dbReference type="ChEBI" id="CHEBI:29035"/>
        <label>2</label>
    </ligand>
</feature>
<accession>A0A139AJ54</accession>
<evidence type="ECO:0000256" key="2">
    <source>
        <dbReference type="PIRSR" id="PIRSR005962-1"/>
    </source>
</evidence>
<dbReference type="GO" id="GO:0046872">
    <property type="term" value="F:metal ion binding"/>
    <property type="evidence" value="ECO:0007669"/>
    <property type="project" value="UniProtKB-KW"/>
</dbReference>
<keyword evidence="2" id="KW-0479">Metal-binding</keyword>
<feature type="binding site" evidence="2">
    <location>
        <position position="210"/>
    </location>
    <ligand>
        <name>Mn(2+)</name>
        <dbReference type="ChEBI" id="CHEBI:29035"/>
        <label>2</label>
    </ligand>
</feature>
<keyword evidence="2" id="KW-0464">Manganese</keyword>
<dbReference type="EMBL" id="KQ965750">
    <property type="protein sequence ID" value="KXS16827.1"/>
    <property type="molecule type" value="Genomic_DNA"/>
</dbReference>
<dbReference type="Pfam" id="PF01546">
    <property type="entry name" value="Peptidase_M20"/>
    <property type="match status" value="1"/>
</dbReference>
<dbReference type="InterPro" id="IPR036264">
    <property type="entry name" value="Bact_exopeptidase_dim_dom"/>
</dbReference>
<organism evidence="4 5">
    <name type="scientific">Gonapodya prolifera (strain JEL478)</name>
    <name type="common">Monoblepharis prolifera</name>
    <dbReference type="NCBI Taxonomy" id="1344416"/>
    <lineage>
        <taxon>Eukaryota</taxon>
        <taxon>Fungi</taxon>
        <taxon>Fungi incertae sedis</taxon>
        <taxon>Chytridiomycota</taxon>
        <taxon>Chytridiomycota incertae sedis</taxon>
        <taxon>Monoblepharidomycetes</taxon>
        <taxon>Monoblepharidales</taxon>
        <taxon>Gonapodyaceae</taxon>
        <taxon>Gonapodya</taxon>
    </lineage>
</organism>
<keyword evidence="4" id="KW-0378">Hydrolase</keyword>
<dbReference type="InterPro" id="IPR002933">
    <property type="entry name" value="Peptidase_M20"/>
</dbReference>
<dbReference type="InterPro" id="IPR017439">
    <property type="entry name" value="Amidohydrolase"/>
</dbReference>
<sequence>MFASGQATPRFAEKEDPELEALYAQVEKLLEKGNDQCVSWRHDIHKHPELPNREFRTAGIVADHLRAIGCDAVRTGVAGTGVVGVLKGRAPTRSGNSKIICLRADMDALPVKETFDIPYASKVVDETYPGGPFPVMHACGHDTHVAMLMSAASVLAAMRDSLHGTVVFLFQPAEEGPPLEEAGGARQMMAEGWHEVDGVSYEPGMVFGIHVGPTPTGSIGWREGTMFAASALLKIDIQGKQVHGSMPWLGKDPLVVAADVITQCGQLYRQMPATSAFTISIGHVVDQGRFNIIGDSVTLYGTVRALVNDDMDAIKKKVERLVDGIAKAHDMTGVATFHQSVPAILHTRGWTQAVLPTLIRAGKGKVEHVEAVMGYDDVSEFINRYGGFYATLGCQDTEYLQMDDGRKQLQPIPGGRGIGVNHHPAFYANDECLPVGVRIHCHVVLDYLYGGIDPHRMAKEAIDAA</sequence>
<feature type="binding site" evidence="2">
    <location>
        <position position="422"/>
    </location>
    <ligand>
        <name>Mn(2+)</name>
        <dbReference type="ChEBI" id="CHEBI:29035"/>
        <label>2</label>
    </ligand>
</feature>